<accession>A0ABD3C7R2</accession>
<name>A0ABD3C7R2_9LAMI</name>
<proteinExistence type="predicted"/>
<feature type="compositionally biased region" description="Polar residues" evidence="1">
    <location>
        <begin position="139"/>
        <end position="149"/>
    </location>
</feature>
<dbReference type="Proteomes" id="UP001632038">
    <property type="component" value="Unassembled WGS sequence"/>
</dbReference>
<protein>
    <submittedName>
        <fullName evidence="2">Uncharacterized protein</fullName>
    </submittedName>
</protein>
<gene>
    <name evidence="2" type="ORF">CASFOL_030620</name>
</gene>
<evidence type="ECO:0000256" key="1">
    <source>
        <dbReference type="SAM" id="MobiDB-lite"/>
    </source>
</evidence>
<reference evidence="3" key="1">
    <citation type="journal article" date="2024" name="IScience">
        <title>Strigolactones Initiate the Formation of Haustorium-like Structures in Castilleja.</title>
        <authorList>
            <person name="Buerger M."/>
            <person name="Peterson D."/>
            <person name="Chory J."/>
        </authorList>
    </citation>
    <scope>NUCLEOTIDE SEQUENCE [LARGE SCALE GENOMIC DNA]</scope>
</reference>
<evidence type="ECO:0000313" key="3">
    <source>
        <dbReference type="Proteomes" id="UP001632038"/>
    </source>
</evidence>
<dbReference type="AlphaFoldDB" id="A0ABD3C7R2"/>
<feature type="region of interest" description="Disordered" evidence="1">
    <location>
        <begin position="1"/>
        <end position="76"/>
    </location>
</feature>
<organism evidence="2 3">
    <name type="scientific">Castilleja foliolosa</name>
    <dbReference type="NCBI Taxonomy" id="1961234"/>
    <lineage>
        <taxon>Eukaryota</taxon>
        <taxon>Viridiplantae</taxon>
        <taxon>Streptophyta</taxon>
        <taxon>Embryophyta</taxon>
        <taxon>Tracheophyta</taxon>
        <taxon>Spermatophyta</taxon>
        <taxon>Magnoliopsida</taxon>
        <taxon>eudicotyledons</taxon>
        <taxon>Gunneridae</taxon>
        <taxon>Pentapetalae</taxon>
        <taxon>asterids</taxon>
        <taxon>lamiids</taxon>
        <taxon>Lamiales</taxon>
        <taxon>Orobanchaceae</taxon>
        <taxon>Pedicularideae</taxon>
        <taxon>Castillejinae</taxon>
        <taxon>Castilleja</taxon>
    </lineage>
</organism>
<sequence length="149" mass="16953">MRPLKQCGREKDGSAKLRKIERGGFKKPSEASKSAKKKHPTYGAKAPQTEIEDTGDLNDEQMDGDSDVDEPRQVVYRESTMYDDLLKKLGSRNVSVADALRRRQREEQGESETDEDEDSGPESTSESEEKDDSEDEDGNNWNRNYSKYL</sequence>
<keyword evidence="3" id="KW-1185">Reference proteome</keyword>
<feature type="compositionally biased region" description="Acidic residues" evidence="1">
    <location>
        <begin position="109"/>
        <end position="138"/>
    </location>
</feature>
<comment type="caution">
    <text evidence="2">The sequence shown here is derived from an EMBL/GenBank/DDBJ whole genome shotgun (WGS) entry which is preliminary data.</text>
</comment>
<feature type="compositionally biased region" description="Basic and acidic residues" evidence="1">
    <location>
        <begin position="99"/>
        <end position="108"/>
    </location>
</feature>
<feature type="compositionally biased region" description="Acidic residues" evidence="1">
    <location>
        <begin position="50"/>
        <end position="68"/>
    </location>
</feature>
<dbReference type="EMBL" id="JAVIJP010000052">
    <property type="protein sequence ID" value="KAL3625166.1"/>
    <property type="molecule type" value="Genomic_DNA"/>
</dbReference>
<feature type="compositionally biased region" description="Basic and acidic residues" evidence="1">
    <location>
        <begin position="7"/>
        <end position="30"/>
    </location>
</feature>
<feature type="region of interest" description="Disordered" evidence="1">
    <location>
        <begin position="89"/>
        <end position="149"/>
    </location>
</feature>
<evidence type="ECO:0000313" key="2">
    <source>
        <dbReference type="EMBL" id="KAL3625166.1"/>
    </source>
</evidence>